<sequence length="505" mass="57198">MRKIRQVLRLHHEAHMSRRAIATSLGVSRDAVTDYLTRAAAARLGWPLAPDMDDAALEQRLFPPLSGKEPARKPEPDWAVVHEELKRKGSTLQVLHEEYLVEYPAGINYSLFCERYRDFRKSLKSHMRQTYRAGERVFMDYAGPTMPIIDRASGEVRRAQIFVGVLGASNYIYAEAHWSQKLPDWIAAHVRMFEHFGGVPEVIVCDNLKSAVIKASRTEPVINAAYQNLADHYGTVILPARARKPKDKAKVENGVLIIERWILFRLRKRVFGSLGELNEAIRSLLTEINLRPFQKLQGNRQSAFESIDKPALLPLPEAKFEYAEFRKVRVGLDNFIEVDGRAYSVPHALRRREVELRLTVATVEVLYKGQRVASHVRSAGDKPVTEPLHMEAAHRHFGLWNAVESLEWAQQIGAEVHGFLGLLLAAARTHEHGYRATLAMKKLATEFGSERLNAACQRGIEIAATSPSSIRSILKNGLDKQPSEKTRLQEAAFEHPNVRGSDYYH</sequence>
<evidence type="ECO:0000259" key="3">
    <source>
        <dbReference type="PROSITE" id="PS50994"/>
    </source>
</evidence>
<dbReference type="InterPro" id="IPR036388">
    <property type="entry name" value="WH-like_DNA-bd_sf"/>
</dbReference>
<dbReference type="InterPro" id="IPR054353">
    <property type="entry name" value="IstA-like_C"/>
</dbReference>
<reference evidence="4" key="1">
    <citation type="submission" date="2009-10" db="EMBL/GenBank/DDBJ databases">
        <title>Diversity of trophic interactions inside an arsenic-rich microbial ecosystem.</title>
        <authorList>
            <person name="Bertin P.N."/>
            <person name="Heinrich-Salmeron A."/>
            <person name="Pelletier E."/>
            <person name="Goulhen-Chollet F."/>
            <person name="Arsene-Ploetze F."/>
            <person name="Gallien S."/>
            <person name="Calteau A."/>
            <person name="Vallenet D."/>
            <person name="Casiot C."/>
            <person name="Chane-Woon-Ming B."/>
            <person name="Giloteaux L."/>
            <person name="Barakat M."/>
            <person name="Bonnefoy V."/>
            <person name="Bruneel O."/>
            <person name="Chandler M."/>
            <person name="Cleiss J."/>
            <person name="Duran R."/>
            <person name="Elbaz-Poulichet F."/>
            <person name="Fonknechten N."/>
            <person name="Lauga B."/>
            <person name="Mornico D."/>
            <person name="Ortet P."/>
            <person name="Schaeffer C."/>
            <person name="Siguier P."/>
            <person name="Alexander Thil Smith A."/>
            <person name="Van Dorsselaer A."/>
            <person name="Weissenbach J."/>
            <person name="Medigue C."/>
            <person name="Le Paslier D."/>
        </authorList>
    </citation>
    <scope>NUCLEOTIDE SEQUENCE</scope>
</reference>
<dbReference type="PANTHER" id="PTHR35004:SF8">
    <property type="entry name" value="TRANSPOSASE RV3428C-RELATED"/>
    <property type="match status" value="1"/>
</dbReference>
<dbReference type="InterPro" id="IPR017895">
    <property type="entry name" value="HTH_IS408/IS1162_type"/>
</dbReference>
<name>E6QVI5_9ZZZZ</name>
<dbReference type="SUPFAM" id="SSF88659">
    <property type="entry name" value="Sigma3 and sigma4 domains of RNA polymerase sigma factors"/>
    <property type="match status" value="1"/>
</dbReference>
<dbReference type="PROSITE" id="PS50994">
    <property type="entry name" value="INTEGRASE"/>
    <property type="match status" value="1"/>
</dbReference>
<evidence type="ECO:0000259" key="2">
    <source>
        <dbReference type="PROSITE" id="PS50532"/>
    </source>
</evidence>
<evidence type="ECO:0000256" key="1">
    <source>
        <dbReference type="ARBA" id="ARBA00009277"/>
    </source>
</evidence>
<proteinExistence type="inferred from homology"/>
<dbReference type="EMBL" id="CABR01000130">
    <property type="protein sequence ID" value="CBI11258.1"/>
    <property type="molecule type" value="Genomic_DNA"/>
</dbReference>
<dbReference type="AlphaFoldDB" id="E6QVI5"/>
<dbReference type="Gene3D" id="3.30.420.10">
    <property type="entry name" value="Ribonuclease H-like superfamily/Ribonuclease H"/>
    <property type="match status" value="1"/>
</dbReference>
<feature type="domain" description="HTH IS408-type" evidence="2">
    <location>
        <begin position="4"/>
        <end position="85"/>
    </location>
</feature>
<comment type="similarity">
    <text evidence="1">Belongs to the transposase IS21/IS408/IS1162 family.</text>
</comment>
<gene>
    <name evidence="4" type="ORF">CARN7_2073</name>
</gene>
<dbReference type="InterPro" id="IPR012337">
    <property type="entry name" value="RNaseH-like_sf"/>
</dbReference>
<evidence type="ECO:0000313" key="4">
    <source>
        <dbReference type="EMBL" id="CBI11258.1"/>
    </source>
</evidence>
<dbReference type="InterPro" id="IPR001584">
    <property type="entry name" value="Integrase_cat-core"/>
</dbReference>
<dbReference type="GO" id="GO:0003676">
    <property type="term" value="F:nucleic acid binding"/>
    <property type="evidence" value="ECO:0007669"/>
    <property type="project" value="InterPro"/>
</dbReference>
<dbReference type="PROSITE" id="PS50532">
    <property type="entry name" value="HTH_IS408"/>
    <property type="match status" value="1"/>
</dbReference>
<protein>
    <submittedName>
        <fullName evidence="4">Transposase of an IS21 family member</fullName>
    </submittedName>
</protein>
<dbReference type="NCBIfam" id="NF033546">
    <property type="entry name" value="transpos_IS21"/>
    <property type="match status" value="1"/>
</dbReference>
<dbReference type="PANTHER" id="PTHR35004">
    <property type="entry name" value="TRANSPOSASE RV3428C-RELATED"/>
    <property type="match status" value="1"/>
</dbReference>
<feature type="domain" description="Integrase catalytic" evidence="3">
    <location>
        <begin position="129"/>
        <end position="311"/>
    </location>
</feature>
<dbReference type="InterPro" id="IPR036397">
    <property type="entry name" value="RNaseH_sf"/>
</dbReference>
<dbReference type="SUPFAM" id="SSF53098">
    <property type="entry name" value="Ribonuclease H-like"/>
    <property type="match status" value="1"/>
</dbReference>
<dbReference type="Gene3D" id="1.10.10.10">
    <property type="entry name" value="Winged helix-like DNA-binding domain superfamily/Winged helix DNA-binding domain"/>
    <property type="match status" value="1"/>
</dbReference>
<organism evidence="4">
    <name type="scientific">mine drainage metagenome</name>
    <dbReference type="NCBI Taxonomy" id="410659"/>
    <lineage>
        <taxon>unclassified sequences</taxon>
        <taxon>metagenomes</taxon>
        <taxon>ecological metagenomes</taxon>
    </lineage>
</organism>
<dbReference type="Pfam" id="PF00665">
    <property type="entry name" value="rve"/>
    <property type="match status" value="1"/>
</dbReference>
<dbReference type="GO" id="GO:0015074">
    <property type="term" value="P:DNA integration"/>
    <property type="evidence" value="ECO:0007669"/>
    <property type="project" value="InterPro"/>
</dbReference>
<dbReference type="InterPro" id="IPR013324">
    <property type="entry name" value="RNA_pol_sigma_r3/r4-like"/>
</dbReference>
<accession>E6QVI5</accession>
<dbReference type="Pfam" id="PF22483">
    <property type="entry name" value="Mu-transpos_C_2"/>
    <property type="match status" value="1"/>
</dbReference>
<comment type="caution">
    <text evidence="4">The sequence shown here is derived from an EMBL/GenBank/DDBJ whole genome shotgun (WGS) entry which is preliminary data.</text>
</comment>